<organism evidence="1 2">
    <name type="scientific">Paenibacillus alvei</name>
    <name type="common">Bacillus alvei</name>
    <dbReference type="NCBI Taxonomy" id="44250"/>
    <lineage>
        <taxon>Bacteria</taxon>
        <taxon>Bacillati</taxon>
        <taxon>Bacillota</taxon>
        <taxon>Bacilli</taxon>
        <taxon>Bacillales</taxon>
        <taxon>Paenibacillaceae</taxon>
        <taxon>Paenibacillus</taxon>
    </lineage>
</organism>
<dbReference type="AlphaFoldDB" id="A0AAP7A2J2"/>
<dbReference type="Proteomes" id="UP000552038">
    <property type="component" value="Unassembled WGS sequence"/>
</dbReference>
<comment type="caution">
    <text evidence="1">The sequence shown here is derived from an EMBL/GenBank/DDBJ whole genome shotgun (WGS) entry which is preliminary data.</text>
</comment>
<gene>
    <name evidence="1" type="ORF">HMI46_22900</name>
</gene>
<reference evidence="1 2" key="1">
    <citation type="submission" date="2020-05" db="EMBL/GenBank/DDBJ databases">
        <title>Whole genome sequencing and identification of novel metabolites from Paenibacillus alvei strain JR949.</title>
        <authorList>
            <person name="Rajendhran J."/>
            <person name="Sree Pranav P."/>
            <person name="Mahalakshmi B."/>
            <person name="Karthikeyan R."/>
        </authorList>
    </citation>
    <scope>NUCLEOTIDE SEQUENCE [LARGE SCALE GENOMIC DNA]</scope>
    <source>
        <strain evidence="1 2">JR949</strain>
    </source>
</reference>
<accession>A0AAP7A2J2</accession>
<proteinExistence type="predicted"/>
<protein>
    <submittedName>
        <fullName evidence="1">Uncharacterized protein</fullName>
    </submittedName>
</protein>
<sequence>MPSYFSIEMTFPYKALNNTFVREFYSILFNTFPYKSGYWNSENNTLEEITTWNQKHLENKFILGCNEHVNNDYKQILLLSNSHSEIRHFWRYRKNEIHSSLIIPEIDVLVEENKWRFKAESFEQIKDLCKHIWEISSVYTLQSCLELDGGSIDTNNIKKGEPPSINPISIINQEMFEKIKSLKETLEITKIGRQGIMIVDRELIEKL</sequence>
<evidence type="ECO:0000313" key="1">
    <source>
        <dbReference type="EMBL" id="NOJ73379.1"/>
    </source>
</evidence>
<evidence type="ECO:0000313" key="2">
    <source>
        <dbReference type="Proteomes" id="UP000552038"/>
    </source>
</evidence>
<dbReference type="EMBL" id="JABFOR010000043">
    <property type="protein sequence ID" value="NOJ73379.1"/>
    <property type="molecule type" value="Genomic_DNA"/>
</dbReference>
<name>A0AAP7A2J2_PAEAL</name>
<dbReference type="RefSeq" id="WP_171419046.1">
    <property type="nucleotide sequence ID" value="NZ_JABFOR010000043.1"/>
</dbReference>